<comment type="caution">
    <text evidence="1">The sequence shown here is derived from an EMBL/GenBank/DDBJ whole genome shotgun (WGS) entry which is preliminary data.</text>
</comment>
<reference evidence="1 2" key="1">
    <citation type="journal article" date="2017" name="MBio">
        <title>Type VI secretion-mediated competition in the bee gut microbiome.</title>
        <authorList>
            <person name="Steele M.I."/>
            <person name="Kwong W.K."/>
            <person name="Powell J.E."/>
            <person name="Whiteley M."/>
            <person name="Moran N.A."/>
        </authorList>
    </citation>
    <scope>NUCLEOTIDE SEQUENCE [LARGE SCALE GENOMIC DNA]</scope>
    <source>
        <strain evidence="1 2">Occ4-2</strain>
    </source>
</reference>
<name>A0A2N9XRH5_9NEIS</name>
<gene>
    <name evidence="1" type="ORF">BHC48_04700</name>
</gene>
<sequence length="81" mass="9718">MNFIKLSVMVLNVWLMLKSIEDKLRQQAKHYNKTYLGEMLYVDSKRLPLLKNEKILENIYVSALMIYYVSSMRTFTRQIPI</sequence>
<dbReference type="AlphaFoldDB" id="A0A2N9XRH5"/>
<proteinExistence type="predicted"/>
<protein>
    <submittedName>
        <fullName evidence="1">Uncharacterized protein</fullName>
    </submittedName>
</protein>
<evidence type="ECO:0000313" key="2">
    <source>
        <dbReference type="Proteomes" id="UP000231484"/>
    </source>
</evidence>
<dbReference type="Proteomes" id="UP000231484">
    <property type="component" value="Unassembled WGS sequence"/>
</dbReference>
<organism evidence="1 2">
    <name type="scientific">Snodgrassella alvi</name>
    <dbReference type="NCBI Taxonomy" id="1196083"/>
    <lineage>
        <taxon>Bacteria</taxon>
        <taxon>Pseudomonadati</taxon>
        <taxon>Pseudomonadota</taxon>
        <taxon>Betaproteobacteria</taxon>
        <taxon>Neisseriales</taxon>
        <taxon>Neisseriaceae</taxon>
        <taxon>Snodgrassella</taxon>
    </lineage>
</organism>
<evidence type="ECO:0000313" key="1">
    <source>
        <dbReference type="EMBL" id="PIT51046.1"/>
    </source>
</evidence>
<accession>A0A2N9XRH5</accession>
<dbReference type="EMBL" id="MEIQ01000030">
    <property type="protein sequence ID" value="PIT51046.1"/>
    <property type="molecule type" value="Genomic_DNA"/>
</dbReference>